<dbReference type="InterPro" id="IPR011067">
    <property type="entry name" value="Plasmid_toxin/cell-grow_inhib"/>
</dbReference>
<accession>A0A1J5G0I8</accession>
<organism evidence="1 2">
    <name type="scientific">Candidatus Nomurabacteria bacterium CG2_30_43_9</name>
    <dbReference type="NCBI Taxonomy" id="1805283"/>
    <lineage>
        <taxon>Bacteria</taxon>
        <taxon>Candidatus Nomuraibacteriota</taxon>
    </lineage>
</organism>
<dbReference type="Proteomes" id="UP000182059">
    <property type="component" value="Unassembled WGS sequence"/>
</dbReference>
<proteinExistence type="predicted"/>
<gene>
    <name evidence="1" type="ORF">AUK15_01325</name>
</gene>
<sequence>MTKFKFGNVVMVVSTQVDGNRKQRPALVIPDTGDDDIVLASITTTERKSKRDYKIKNWNQSGLLLGSWARLAKIACLSKSDVCRKLGAFSQSDKGKVALVWRKLYKI</sequence>
<name>A0A1J5G0I8_9BACT</name>
<evidence type="ECO:0000313" key="2">
    <source>
        <dbReference type="Proteomes" id="UP000182059"/>
    </source>
</evidence>
<dbReference type="Gene3D" id="2.30.30.110">
    <property type="match status" value="1"/>
</dbReference>
<protein>
    <recommendedName>
        <fullName evidence="3">Growth inhibitor</fullName>
    </recommendedName>
</protein>
<evidence type="ECO:0008006" key="3">
    <source>
        <dbReference type="Google" id="ProtNLM"/>
    </source>
</evidence>
<dbReference type="GO" id="GO:0003677">
    <property type="term" value="F:DNA binding"/>
    <property type="evidence" value="ECO:0007669"/>
    <property type="project" value="InterPro"/>
</dbReference>
<evidence type="ECO:0000313" key="1">
    <source>
        <dbReference type="EMBL" id="OIP65747.1"/>
    </source>
</evidence>
<comment type="caution">
    <text evidence="1">The sequence shown here is derived from an EMBL/GenBank/DDBJ whole genome shotgun (WGS) entry which is preliminary data.</text>
</comment>
<dbReference type="SUPFAM" id="SSF50118">
    <property type="entry name" value="Cell growth inhibitor/plasmid maintenance toxic component"/>
    <property type="match status" value="1"/>
</dbReference>
<dbReference type="AlphaFoldDB" id="A0A1J5G0I8"/>
<dbReference type="Pfam" id="PF02452">
    <property type="entry name" value="PemK_toxin"/>
    <property type="match status" value="1"/>
</dbReference>
<dbReference type="InterPro" id="IPR003477">
    <property type="entry name" value="PemK-like"/>
</dbReference>
<reference evidence="1 2" key="1">
    <citation type="journal article" date="2016" name="Environ. Microbiol.">
        <title>Genomic resolution of a cold subsurface aquifer community provides metabolic insights for novel microbes adapted to high CO concentrations.</title>
        <authorList>
            <person name="Probst A.J."/>
            <person name="Castelle C.J."/>
            <person name="Singh A."/>
            <person name="Brown C.T."/>
            <person name="Anantharaman K."/>
            <person name="Sharon I."/>
            <person name="Hug L.A."/>
            <person name="Burstein D."/>
            <person name="Emerson J.B."/>
            <person name="Thomas B.C."/>
            <person name="Banfield J.F."/>
        </authorList>
    </citation>
    <scope>NUCLEOTIDE SEQUENCE [LARGE SCALE GENOMIC DNA]</scope>
    <source>
        <strain evidence="1">CG2_30_43_9</strain>
    </source>
</reference>
<dbReference type="EMBL" id="MNYX01000035">
    <property type="protein sequence ID" value="OIP65747.1"/>
    <property type="molecule type" value="Genomic_DNA"/>
</dbReference>